<evidence type="ECO:0000256" key="4">
    <source>
        <dbReference type="ARBA" id="ARBA00022806"/>
    </source>
</evidence>
<evidence type="ECO:0000256" key="3">
    <source>
        <dbReference type="ARBA" id="ARBA00022801"/>
    </source>
</evidence>
<feature type="domain" description="DNA2/NAM7 helicase helicase" evidence="7">
    <location>
        <begin position="150"/>
        <end position="308"/>
    </location>
</feature>
<dbReference type="AlphaFoldDB" id="A0A1D3L155"/>
<feature type="domain" description="DNA2/NAM7 helicase-like C-terminal" evidence="8">
    <location>
        <begin position="614"/>
        <end position="811"/>
    </location>
</feature>
<protein>
    <submittedName>
        <fullName evidence="9">Putative ATP-dependent helicase MJ0104</fullName>
        <ecNumber evidence="9">3.6.4.-</ecNumber>
    </submittedName>
</protein>
<dbReference type="GeneID" id="30411687"/>
<comment type="similarity">
    <text evidence="1">Belongs to the DNA2/NAM7 helicase family.</text>
</comment>
<dbReference type="Gene3D" id="3.40.50.300">
    <property type="entry name" value="P-loop containing nucleotide triphosphate hydrolases"/>
    <property type="match status" value="3"/>
</dbReference>
<accession>A0A1D3L155</accession>
<dbReference type="RefSeq" id="WP_071906573.1">
    <property type="nucleotide sequence ID" value="NZ_LT607756.1"/>
</dbReference>
<dbReference type="InterPro" id="IPR041679">
    <property type="entry name" value="DNA2/NAM7-like_C"/>
</dbReference>
<dbReference type="InterPro" id="IPR047187">
    <property type="entry name" value="SF1_C_Upf1"/>
</dbReference>
<keyword evidence="2" id="KW-0547">Nucleotide-binding</keyword>
<dbReference type="InterPro" id="IPR027417">
    <property type="entry name" value="P-loop_NTPase"/>
</dbReference>
<keyword evidence="6" id="KW-0175">Coiled coil</keyword>
<dbReference type="GO" id="GO:0016787">
    <property type="term" value="F:hydrolase activity"/>
    <property type="evidence" value="ECO:0007669"/>
    <property type="project" value="UniProtKB-KW"/>
</dbReference>
<organism evidence="9 10">
    <name type="scientific">Methanobacterium congolense</name>
    <dbReference type="NCBI Taxonomy" id="118062"/>
    <lineage>
        <taxon>Archaea</taxon>
        <taxon>Methanobacteriati</taxon>
        <taxon>Methanobacteriota</taxon>
        <taxon>Methanomada group</taxon>
        <taxon>Methanobacteria</taxon>
        <taxon>Methanobacteriales</taxon>
        <taxon>Methanobacteriaceae</taxon>
        <taxon>Methanobacterium</taxon>
    </lineage>
</organism>
<keyword evidence="10" id="KW-1185">Reference proteome</keyword>
<evidence type="ECO:0000256" key="5">
    <source>
        <dbReference type="ARBA" id="ARBA00022840"/>
    </source>
</evidence>
<dbReference type="Proteomes" id="UP000094707">
    <property type="component" value="Chromosome I"/>
</dbReference>
<reference evidence="9 10" key="1">
    <citation type="submission" date="2016-08" db="EMBL/GenBank/DDBJ databases">
        <authorList>
            <person name="Seilhamer J.J."/>
        </authorList>
    </citation>
    <scope>NUCLEOTIDE SEQUENCE [LARGE SCALE GENOMIC DNA]</scope>
    <source>
        <strain evidence="9">Buetzberg</strain>
    </source>
</reference>
<dbReference type="KEGG" id="mcub:MCBB_0837"/>
<feature type="coiled-coil region" evidence="6">
    <location>
        <begin position="260"/>
        <end position="287"/>
    </location>
</feature>
<dbReference type="SUPFAM" id="SSF52540">
    <property type="entry name" value="P-loop containing nucleoside triphosphate hydrolases"/>
    <property type="match status" value="1"/>
</dbReference>
<dbReference type="CDD" id="cd18808">
    <property type="entry name" value="SF1_C_Upf1"/>
    <property type="match status" value="1"/>
</dbReference>
<evidence type="ECO:0000256" key="2">
    <source>
        <dbReference type="ARBA" id="ARBA00022741"/>
    </source>
</evidence>
<dbReference type="PANTHER" id="PTHR43788:SF8">
    <property type="entry name" value="DNA-BINDING PROTEIN SMUBP-2"/>
    <property type="match status" value="1"/>
</dbReference>
<evidence type="ECO:0000313" key="9">
    <source>
        <dbReference type="EMBL" id="SCG85402.1"/>
    </source>
</evidence>
<sequence>MYNIVKEEYPQLMAEMRDYVDSEIENSQKIRGKILVRDLNNGSITVTLEDNLNIGEGSMVSVNDNLIGIISESSLSSKFRIELKNDISRLKGNYVSVDTDLKNIIPRRIEKVLEKIENDDLDDYDLHVLNCILGDEVPSHQTKTYQLPNNLNHSQKEAVNLSLNADDFHLILGPPGTGKTQIITEIIRTLLQYDKKILITAHTNRAVDNLLEKFKDINPEKILRIGQNYSVSPLNRKYSLKERRKNHPDWQEVQHLDTIIEKTSEERKGIKKRIKKVQEDINRVKSRKYEYSASIKTIKFTIREYEKKKEDYLPRIPGKNVNRDSSLKRKETLEKNSDKYYALAKSILNLENIEESLPDAEEFYELESTIKKMESEKFKKRLISIFNKSKYNEFLSNLTDKKVSYNLMIENYNAYWNLKDALKKQYKKTYPESEGKADEDALQYEIELLNNLEDYLSSKKDEIKLRIENENSSLIYDAYEDYIQSLNQKKEVLDAEFKYLNTLISLQINSINKLKEEEKNIQKTLEKYEKDRSKLLNFINNDLLHKSQLVAATVLSSAHPILDYEIFDFMIMDEASQVAAYTSLLPLLKCKKFILVGDNKQLQPITKDELSEKLNKSIFNHFIEKYPSNYSFLNTQYRMNKGIADLSSNLFYDGKIRTDFSVTDQTIESLKNSENVDINFNNPLTFIDTANMEYYEKGLGDGCENCKEAKIVVEVVKRLMDNGIDPHDIGVITPYKKQKNLINQHLKTFEVEVDTVYSFQGKEKEVIIMSFCKSIIGLLNRFQKKFIADPNQLNVSITRARKKLIIIGNSKTIKQSPLIKELLETIGKSNTIKLSN</sequence>
<dbReference type="OrthoDB" id="82559at2157"/>
<proteinExistence type="inferred from homology"/>
<dbReference type="STRING" id="118062.MCBB_0837"/>
<name>A0A1D3L155_9EURY</name>
<dbReference type="InterPro" id="IPR041677">
    <property type="entry name" value="DNA2/NAM7_AAA_11"/>
</dbReference>
<dbReference type="GO" id="GO:0043139">
    <property type="term" value="F:5'-3' DNA helicase activity"/>
    <property type="evidence" value="ECO:0007669"/>
    <property type="project" value="TreeGrafter"/>
</dbReference>
<evidence type="ECO:0000259" key="8">
    <source>
        <dbReference type="Pfam" id="PF13087"/>
    </source>
</evidence>
<evidence type="ECO:0000313" key="10">
    <source>
        <dbReference type="Proteomes" id="UP000094707"/>
    </source>
</evidence>
<dbReference type="GO" id="GO:0005524">
    <property type="term" value="F:ATP binding"/>
    <property type="evidence" value="ECO:0007669"/>
    <property type="project" value="UniProtKB-KW"/>
</dbReference>
<gene>
    <name evidence="9" type="ORF">MCBB_0837</name>
</gene>
<keyword evidence="4 9" id="KW-0347">Helicase</keyword>
<dbReference type="Pfam" id="PF13087">
    <property type="entry name" value="AAA_12"/>
    <property type="match status" value="1"/>
</dbReference>
<keyword evidence="5" id="KW-0067">ATP-binding</keyword>
<dbReference type="EC" id="3.6.4.-" evidence="9"/>
<dbReference type="Pfam" id="PF13086">
    <property type="entry name" value="AAA_11"/>
    <property type="match status" value="2"/>
</dbReference>
<evidence type="ECO:0000256" key="1">
    <source>
        <dbReference type="ARBA" id="ARBA00007913"/>
    </source>
</evidence>
<evidence type="ECO:0000259" key="7">
    <source>
        <dbReference type="Pfam" id="PF13086"/>
    </source>
</evidence>
<feature type="coiled-coil region" evidence="6">
    <location>
        <begin position="476"/>
        <end position="534"/>
    </location>
</feature>
<dbReference type="InterPro" id="IPR050534">
    <property type="entry name" value="Coronavir_polyprotein_1ab"/>
</dbReference>
<dbReference type="EMBL" id="LT607756">
    <property type="protein sequence ID" value="SCG85402.1"/>
    <property type="molecule type" value="Genomic_DNA"/>
</dbReference>
<evidence type="ECO:0000256" key="6">
    <source>
        <dbReference type="SAM" id="Coils"/>
    </source>
</evidence>
<keyword evidence="3 9" id="KW-0378">Hydrolase</keyword>
<dbReference type="PANTHER" id="PTHR43788">
    <property type="entry name" value="DNA2/NAM7 HELICASE FAMILY MEMBER"/>
    <property type="match status" value="1"/>
</dbReference>
<feature type="domain" description="DNA2/NAM7 helicase helicase" evidence="7">
    <location>
        <begin position="450"/>
        <end position="607"/>
    </location>
</feature>